<dbReference type="AlphaFoldDB" id="Q5Z319"/>
<dbReference type="Proteomes" id="UP000006820">
    <property type="component" value="Chromosome"/>
</dbReference>
<sequence>MFGVLCRLAGVNGLVALRYPAGARLLRARCDRLHPVSRVTAGQASDVVRSATSHPAVTISLIHAEPTLLIKIAS</sequence>
<dbReference type="STRING" id="247156.NFA_3300"/>
<accession>Q5Z319</accession>
<name>Q5Z319_NOCFA</name>
<dbReference type="HOGENOM" id="CLU_2684187_0_0_11"/>
<reference evidence="1 2" key="1">
    <citation type="journal article" date="2004" name="Proc. Natl. Acad. Sci. U.S.A.">
        <title>The complete genomic sequence of Nocardia farcinica IFM 10152.</title>
        <authorList>
            <person name="Ishikawa J."/>
            <person name="Yamashita A."/>
            <person name="Mikami Y."/>
            <person name="Hoshino Y."/>
            <person name="Kurita H."/>
            <person name="Hotta K."/>
            <person name="Shiba T."/>
            <person name="Hattori M."/>
        </authorList>
    </citation>
    <scope>NUCLEOTIDE SEQUENCE [LARGE SCALE GENOMIC DNA]</scope>
    <source>
        <strain evidence="1 2">IFM 10152</strain>
    </source>
</reference>
<gene>
    <name evidence="1" type="ordered locus">NFA_3300</name>
</gene>
<keyword evidence="2" id="KW-1185">Reference proteome</keyword>
<proteinExistence type="predicted"/>
<evidence type="ECO:0000313" key="1">
    <source>
        <dbReference type="EMBL" id="BAD55172.1"/>
    </source>
</evidence>
<protein>
    <submittedName>
        <fullName evidence="1">Uncharacterized protein</fullName>
    </submittedName>
</protein>
<dbReference type="KEGG" id="nfa:NFA_3300"/>
<organism evidence="1 2">
    <name type="scientific">Nocardia farcinica (strain IFM 10152)</name>
    <dbReference type="NCBI Taxonomy" id="247156"/>
    <lineage>
        <taxon>Bacteria</taxon>
        <taxon>Bacillati</taxon>
        <taxon>Actinomycetota</taxon>
        <taxon>Actinomycetes</taxon>
        <taxon>Mycobacteriales</taxon>
        <taxon>Nocardiaceae</taxon>
        <taxon>Nocardia</taxon>
    </lineage>
</organism>
<dbReference type="EMBL" id="AP006618">
    <property type="protein sequence ID" value="BAD55172.1"/>
    <property type="molecule type" value="Genomic_DNA"/>
</dbReference>
<evidence type="ECO:0000313" key="2">
    <source>
        <dbReference type="Proteomes" id="UP000006820"/>
    </source>
</evidence>